<reference evidence="1 2" key="1">
    <citation type="submission" date="2018-11" db="EMBL/GenBank/DDBJ databases">
        <authorList>
            <consortium name="Pathogen Informatics"/>
        </authorList>
    </citation>
    <scope>NUCLEOTIDE SEQUENCE [LARGE SCALE GENOMIC DNA]</scope>
</reference>
<evidence type="ECO:0000313" key="2">
    <source>
        <dbReference type="Proteomes" id="UP000278807"/>
    </source>
</evidence>
<name>A0A3P7S5B6_RODNA</name>
<dbReference type="OrthoDB" id="430293at2759"/>
<gene>
    <name evidence="1" type="ORF">HNAJ_LOCUS5759</name>
</gene>
<proteinExistence type="predicted"/>
<dbReference type="EMBL" id="UZAE01005347">
    <property type="protein sequence ID" value="VDO01619.1"/>
    <property type="molecule type" value="Genomic_DNA"/>
</dbReference>
<dbReference type="AlphaFoldDB" id="A0A3P7S5B6"/>
<protein>
    <submittedName>
        <fullName evidence="1">Uncharacterized protein</fullName>
    </submittedName>
</protein>
<accession>A0A3P7S5B6</accession>
<dbReference type="Proteomes" id="UP000278807">
    <property type="component" value="Unassembled WGS sequence"/>
</dbReference>
<evidence type="ECO:0000313" key="1">
    <source>
        <dbReference type="EMBL" id="VDO01619.1"/>
    </source>
</evidence>
<keyword evidence="2" id="KW-1185">Reference proteome</keyword>
<sequence length="81" mass="9205">MVLCVHQLHSINARMQSPVSQNIYNNPDEDFSCVTDFISQVKQLKLYVSLEKLHNSNIAISSLTFDLSPFKSLDYLEVSSI</sequence>
<organism evidence="1 2">
    <name type="scientific">Rodentolepis nana</name>
    <name type="common">Dwarf tapeworm</name>
    <name type="synonym">Hymenolepis nana</name>
    <dbReference type="NCBI Taxonomy" id="102285"/>
    <lineage>
        <taxon>Eukaryota</taxon>
        <taxon>Metazoa</taxon>
        <taxon>Spiralia</taxon>
        <taxon>Lophotrochozoa</taxon>
        <taxon>Platyhelminthes</taxon>
        <taxon>Cestoda</taxon>
        <taxon>Eucestoda</taxon>
        <taxon>Cyclophyllidea</taxon>
        <taxon>Hymenolepididae</taxon>
        <taxon>Rodentolepis</taxon>
    </lineage>
</organism>